<dbReference type="EMBL" id="SPPK01000003">
    <property type="protein sequence ID" value="TFU89021.1"/>
    <property type="molecule type" value="Genomic_DNA"/>
</dbReference>
<comment type="caution">
    <text evidence="1">The sequence shown here is derived from an EMBL/GenBank/DDBJ whole genome shotgun (WGS) entry which is preliminary data.</text>
</comment>
<gene>
    <name evidence="1" type="ORF">E4T88_10050</name>
</gene>
<reference evidence="1 2" key="1">
    <citation type="submission" date="2019-03" db="EMBL/GenBank/DDBJ databases">
        <title>Diversity of the mouse oral microbiome.</title>
        <authorList>
            <person name="Joseph S."/>
            <person name="Aduse-Opoku J."/>
            <person name="Curtis M."/>
            <person name="Wade W."/>
            <person name="Hashim A."/>
        </authorList>
    </citation>
    <scope>NUCLEOTIDE SEQUENCE [LARGE SCALE GENOMIC DNA]</scope>
    <source>
        <strain evidence="1 2">P11</strain>
    </source>
</reference>
<evidence type="ECO:0008006" key="3">
    <source>
        <dbReference type="Google" id="ProtNLM"/>
    </source>
</evidence>
<dbReference type="OrthoDB" id="7054664at2"/>
<organism evidence="1 2">
    <name type="scientific">Dysgonomonas mossii</name>
    <dbReference type="NCBI Taxonomy" id="163665"/>
    <lineage>
        <taxon>Bacteria</taxon>
        <taxon>Pseudomonadati</taxon>
        <taxon>Bacteroidota</taxon>
        <taxon>Bacteroidia</taxon>
        <taxon>Bacteroidales</taxon>
        <taxon>Dysgonomonadaceae</taxon>
        <taxon>Dysgonomonas</taxon>
    </lineage>
</organism>
<dbReference type="Proteomes" id="UP000298285">
    <property type="component" value="Unassembled WGS sequence"/>
</dbReference>
<proteinExistence type="predicted"/>
<dbReference type="AlphaFoldDB" id="A0A4Y9IKZ5"/>
<protein>
    <recommendedName>
        <fullName evidence="3">SH3 domain-containing protein</fullName>
    </recommendedName>
</protein>
<name>A0A4Y9IKZ5_9BACT</name>
<sequence>MNRYLLLLSYILVYGTFGLFAQTKDDFKYFSQFAIINDKDGYTNIRDENKKIIGTLNDDEVFVRSEIEEAIGDYIPIVWGIGSNLERSGYIHKSRIKFLYQLPLLKRTISNNLATFEGESVKVEISIGTLDLTNKRVVLHPEYGYPIKISGCDVFGSDCVSLDDFYRNTEIKSIKYSTNGAFSQFNLKDIAGYLFPSLQNTFVSVSNNGTIYISMNNGDGAGSYCLLWILKEGKITKKITYIGF</sequence>
<evidence type="ECO:0000313" key="2">
    <source>
        <dbReference type="Proteomes" id="UP000298285"/>
    </source>
</evidence>
<dbReference type="RefSeq" id="WP_135105316.1">
    <property type="nucleotide sequence ID" value="NZ_JADGKW010000003.1"/>
</dbReference>
<evidence type="ECO:0000313" key="1">
    <source>
        <dbReference type="EMBL" id="TFU89021.1"/>
    </source>
</evidence>
<accession>A0A4Y9IKZ5</accession>